<name>A0ACA9LIS8_9GLOM</name>
<proteinExistence type="predicted"/>
<dbReference type="EMBL" id="CAJVPW010003716">
    <property type="protein sequence ID" value="CAG8528444.1"/>
    <property type="molecule type" value="Genomic_DNA"/>
</dbReference>
<comment type="caution">
    <text evidence="1">The sequence shown here is derived from an EMBL/GenBank/DDBJ whole genome shotgun (WGS) entry which is preliminary data.</text>
</comment>
<keyword evidence="2" id="KW-1185">Reference proteome</keyword>
<gene>
    <name evidence="1" type="ORF">SPELUC_LOCUS4256</name>
</gene>
<evidence type="ECO:0000313" key="1">
    <source>
        <dbReference type="EMBL" id="CAG8528444.1"/>
    </source>
</evidence>
<protein>
    <submittedName>
        <fullName evidence="1">1871_t:CDS:1</fullName>
    </submittedName>
</protein>
<dbReference type="Proteomes" id="UP000789366">
    <property type="component" value="Unassembled WGS sequence"/>
</dbReference>
<accession>A0ACA9LIS8</accession>
<evidence type="ECO:0000313" key="2">
    <source>
        <dbReference type="Proteomes" id="UP000789366"/>
    </source>
</evidence>
<reference evidence="1" key="1">
    <citation type="submission" date="2021-06" db="EMBL/GenBank/DDBJ databases">
        <authorList>
            <person name="Kallberg Y."/>
            <person name="Tangrot J."/>
            <person name="Rosling A."/>
        </authorList>
    </citation>
    <scope>NUCLEOTIDE SEQUENCE</scope>
    <source>
        <strain evidence="1">28 12/20/2015</strain>
    </source>
</reference>
<sequence length="231" mass="26658">MQKKATALEGLYVIEDFITETEEQELIRAIDSRSWCGNGIAPNPEMKRRTQHYGYEFSYRYRKIMQNLGPLPTFTDFIVKRFKQQKIIDFEDEPNMCIINEYEAGQGIMPHTDAATIFGPIILSLSLLSSCLMKFTHSNNSETQFLTVLPPRSLLIMTKSSRYDYKHSISKDITEWFDGGENGEKQEIIRSRRVSLTFRTVRSSGMDNVVGFCFSISFPNDDLSLFKMIIL</sequence>
<organism evidence="1 2">
    <name type="scientific">Cetraspora pellucida</name>
    <dbReference type="NCBI Taxonomy" id="1433469"/>
    <lineage>
        <taxon>Eukaryota</taxon>
        <taxon>Fungi</taxon>
        <taxon>Fungi incertae sedis</taxon>
        <taxon>Mucoromycota</taxon>
        <taxon>Glomeromycotina</taxon>
        <taxon>Glomeromycetes</taxon>
        <taxon>Diversisporales</taxon>
        <taxon>Gigasporaceae</taxon>
        <taxon>Cetraspora</taxon>
    </lineage>
</organism>